<evidence type="ECO:0000259" key="7">
    <source>
        <dbReference type="PROSITE" id="PS50893"/>
    </source>
</evidence>
<evidence type="ECO:0000256" key="1">
    <source>
        <dbReference type="ARBA" id="ARBA00004202"/>
    </source>
</evidence>
<dbReference type="PROSITE" id="PS50893">
    <property type="entry name" value="ABC_TRANSPORTER_2"/>
    <property type="match status" value="1"/>
</dbReference>
<dbReference type="GO" id="GO:0005524">
    <property type="term" value="F:ATP binding"/>
    <property type="evidence" value="ECO:0007669"/>
    <property type="project" value="UniProtKB-KW"/>
</dbReference>
<dbReference type="PANTHER" id="PTHR43297">
    <property type="entry name" value="OLIGOPEPTIDE TRANSPORT ATP-BINDING PROTEIN APPD"/>
    <property type="match status" value="1"/>
</dbReference>
<organism evidence="8">
    <name type="scientific">bioreactor metagenome</name>
    <dbReference type="NCBI Taxonomy" id="1076179"/>
    <lineage>
        <taxon>unclassified sequences</taxon>
        <taxon>metagenomes</taxon>
        <taxon>ecological metagenomes</taxon>
    </lineage>
</organism>
<dbReference type="AlphaFoldDB" id="A0A644YM07"/>
<dbReference type="InterPro" id="IPR017871">
    <property type="entry name" value="ABC_transporter-like_CS"/>
</dbReference>
<dbReference type="GO" id="GO:0016887">
    <property type="term" value="F:ATP hydrolysis activity"/>
    <property type="evidence" value="ECO:0007669"/>
    <property type="project" value="InterPro"/>
</dbReference>
<evidence type="ECO:0000256" key="6">
    <source>
        <dbReference type="ARBA" id="ARBA00023136"/>
    </source>
</evidence>
<gene>
    <name evidence="8" type="primary">oppD_44</name>
    <name evidence="8" type="ORF">SDC9_76076</name>
</gene>
<proteinExistence type="predicted"/>
<comment type="subcellular location">
    <subcellularLocation>
        <location evidence="1">Cell membrane</location>
        <topology evidence="1">Peripheral membrane protein</topology>
    </subcellularLocation>
</comment>
<sequence length="320" mass="36045">MEKLVEIKNLTITDKTTDRVIASNISFELGKGEILGFVGESGSGKTLSMKTIVNLLPENLIYTSDEFKVLGNGYRTMSDRQKKELVGESIGLVPQNTVFYLHPMFKIKNQIADGYMLYNKKTKAEGIKRAVEKLEIVGFKDPDRILESYPWQLSGGMRQRVNIALALMNDPKIIIADEPTTALDSTLQAQVLDLFKCINETMGVSIVIISHDLGVIKKYCHRIAVMYAGQILESAPAGELFNEPLHPYTKALISVIPSLNIKKDTSLMEIPGFVPEKNRDRKECIFKRRCSEVCDMCEGEVKENIQEHHYCKCSKYAEVE</sequence>
<dbReference type="Pfam" id="PF00005">
    <property type="entry name" value="ABC_tran"/>
    <property type="match status" value="1"/>
</dbReference>
<dbReference type="SUPFAM" id="SSF52540">
    <property type="entry name" value="P-loop containing nucleoside triphosphate hydrolases"/>
    <property type="match status" value="1"/>
</dbReference>
<name>A0A644YM07_9ZZZZ</name>
<dbReference type="InterPro" id="IPR003593">
    <property type="entry name" value="AAA+_ATPase"/>
</dbReference>
<protein>
    <submittedName>
        <fullName evidence="8">Oligopeptide transport ATP-binding protein OppD</fullName>
    </submittedName>
</protein>
<keyword evidence="5 8" id="KW-0067">ATP-binding</keyword>
<reference evidence="8" key="1">
    <citation type="submission" date="2019-08" db="EMBL/GenBank/DDBJ databases">
        <authorList>
            <person name="Kucharzyk K."/>
            <person name="Murdoch R.W."/>
            <person name="Higgins S."/>
            <person name="Loffler F."/>
        </authorList>
    </citation>
    <scope>NUCLEOTIDE SEQUENCE</scope>
</reference>
<dbReference type="InterPro" id="IPR013563">
    <property type="entry name" value="Oligopep_ABC_C"/>
</dbReference>
<keyword evidence="6" id="KW-0472">Membrane</keyword>
<dbReference type="Pfam" id="PF08352">
    <property type="entry name" value="oligo_HPY"/>
    <property type="match status" value="1"/>
</dbReference>
<keyword evidence="4" id="KW-0547">Nucleotide-binding</keyword>
<dbReference type="SMART" id="SM00382">
    <property type="entry name" value="AAA"/>
    <property type="match status" value="1"/>
</dbReference>
<keyword evidence="2" id="KW-0813">Transport</keyword>
<evidence type="ECO:0000256" key="3">
    <source>
        <dbReference type="ARBA" id="ARBA00022475"/>
    </source>
</evidence>
<dbReference type="GO" id="GO:0015833">
    <property type="term" value="P:peptide transport"/>
    <property type="evidence" value="ECO:0007669"/>
    <property type="project" value="InterPro"/>
</dbReference>
<accession>A0A644YM07</accession>
<keyword evidence="3" id="KW-1003">Cell membrane</keyword>
<evidence type="ECO:0000313" key="8">
    <source>
        <dbReference type="EMBL" id="MPM29536.1"/>
    </source>
</evidence>
<dbReference type="EMBL" id="VSSQ01005538">
    <property type="protein sequence ID" value="MPM29536.1"/>
    <property type="molecule type" value="Genomic_DNA"/>
</dbReference>
<dbReference type="InterPro" id="IPR050388">
    <property type="entry name" value="ABC_Ni/Peptide_Import"/>
</dbReference>
<evidence type="ECO:0000256" key="2">
    <source>
        <dbReference type="ARBA" id="ARBA00022448"/>
    </source>
</evidence>
<dbReference type="PROSITE" id="PS00211">
    <property type="entry name" value="ABC_TRANSPORTER_1"/>
    <property type="match status" value="1"/>
</dbReference>
<dbReference type="InterPro" id="IPR027417">
    <property type="entry name" value="P-loop_NTPase"/>
</dbReference>
<dbReference type="PANTHER" id="PTHR43297:SF2">
    <property type="entry name" value="DIPEPTIDE TRANSPORT ATP-BINDING PROTEIN DPPD"/>
    <property type="match status" value="1"/>
</dbReference>
<dbReference type="GO" id="GO:0005886">
    <property type="term" value="C:plasma membrane"/>
    <property type="evidence" value="ECO:0007669"/>
    <property type="project" value="UniProtKB-SubCell"/>
</dbReference>
<feature type="domain" description="ABC transporter" evidence="7">
    <location>
        <begin position="5"/>
        <end position="253"/>
    </location>
</feature>
<evidence type="ECO:0000256" key="5">
    <source>
        <dbReference type="ARBA" id="ARBA00022840"/>
    </source>
</evidence>
<dbReference type="CDD" id="cd03257">
    <property type="entry name" value="ABC_NikE_OppD_transporters"/>
    <property type="match status" value="1"/>
</dbReference>
<comment type="caution">
    <text evidence="8">The sequence shown here is derived from an EMBL/GenBank/DDBJ whole genome shotgun (WGS) entry which is preliminary data.</text>
</comment>
<dbReference type="NCBIfam" id="TIGR01727">
    <property type="entry name" value="oligo_HPY"/>
    <property type="match status" value="1"/>
</dbReference>
<evidence type="ECO:0000256" key="4">
    <source>
        <dbReference type="ARBA" id="ARBA00022741"/>
    </source>
</evidence>
<dbReference type="Gene3D" id="3.40.50.300">
    <property type="entry name" value="P-loop containing nucleotide triphosphate hydrolases"/>
    <property type="match status" value="1"/>
</dbReference>
<dbReference type="InterPro" id="IPR003439">
    <property type="entry name" value="ABC_transporter-like_ATP-bd"/>
</dbReference>